<evidence type="ECO:0000313" key="1">
    <source>
        <dbReference type="EMBL" id="GJE64810.1"/>
    </source>
</evidence>
<organism evidence="1 2">
    <name type="scientific">Methylorubrum aminovorans</name>
    <dbReference type="NCBI Taxonomy" id="269069"/>
    <lineage>
        <taxon>Bacteria</taxon>
        <taxon>Pseudomonadati</taxon>
        <taxon>Pseudomonadota</taxon>
        <taxon>Alphaproteobacteria</taxon>
        <taxon>Hyphomicrobiales</taxon>
        <taxon>Methylobacteriaceae</taxon>
        <taxon>Methylorubrum</taxon>
    </lineage>
</organism>
<sequence length="82" mass="9339">MADAIVMPGAATPVAIVDHAGQIPRPNHSYRDRPWLVRNKCYLHNNVRQHREDTDRQISILLVLNGQVSATNFHLGRRALFQ</sequence>
<keyword evidence="2" id="KW-1185">Reference proteome</keyword>
<dbReference type="RefSeq" id="WP_238224354.1">
    <property type="nucleotide sequence ID" value="NZ_BAAADH010000105.1"/>
</dbReference>
<proteinExistence type="predicted"/>
<accession>A0ABQ4UBV8</accession>
<gene>
    <name evidence="1" type="ORF">LNAOJCKE_2017</name>
</gene>
<reference evidence="1" key="2">
    <citation type="submission" date="2021-08" db="EMBL/GenBank/DDBJ databases">
        <authorList>
            <person name="Tani A."/>
            <person name="Ola A."/>
            <person name="Ogura Y."/>
            <person name="Katsura K."/>
            <person name="Hayashi T."/>
        </authorList>
    </citation>
    <scope>NUCLEOTIDE SEQUENCE</scope>
    <source>
        <strain evidence="1">NBRC 15686</strain>
    </source>
</reference>
<evidence type="ECO:0000313" key="2">
    <source>
        <dbReference type="Proteomes" id="UP001055039"/>
    </source>
</evidence>
<dbReference type="Proteomes" id="UP001055039">
    <property type="component" value="Unassembled WGS sequence"/>
</dbReference>
<reference evidence="1" key="1">
    <citation type="journal article" date="2021" name="Front. Microbiol.">
        <title>Comprehensive Comparative Genomics and Phenotyping of Methylobacterium Species.</title>
        <authorList>
            <person name="Alessa O."/>
            <person name="Ogura Y."/>
            <person name="Fujitani Y."/>
            <person name="Takami H."/>
            <person name="Hayashi T."/>
            <person name="Sahin N."/>
            <person name="Tani A."/>
        </authorList>
    </citation>
    <scope>NUCLEOTIDE SEQUENCE</scope>
    <source>
        <strain evidence="1">NBRC 15686</strain>
    </source>
</reference>
<comment type="caution">
    <text evidence="1">The sequence shown here is derived from an EMBL/GenBank/DDBJ whole genome shotgun (WGS) entry which is preliminary data.</text>
</comment>
<protein>
    <submittedName>
        <fullName evidence="1">Uncharacterized protein</fullName>
    </submittedName>
</protein>
<name>A0ABQ4UBV8_9HYPH</name>
<dbReference type="EMBL" id="BPRC01000005">
    <property type="protein sequence ID" value="GJE64810.1"/>
    <property type="molecule type" value="Genomic_DNA"/>
</dbReference>